<evidence type="ECO:0000313" key="2">
    <source>
        <dbReference type="Proteomes" id="UP000198625"/>
    </source>
</evidence>
<dbReference type="RefSeq" id="WP_091726133.1">
    <property type="nucleotide sequence ID" value="NZ_FNQE01000002.1"/>
</dbReference>
<reference evidence="1 2" key="1">
    <citation type="submission" date="2016-10" db="EMBL/GenBank/DDBJ databases">
        <authorList>
            <person name="de Groot N.N."/>
        </authorList>
    </citation>
    <scope>NUCLEOTIDE SEQUENCE [LARGE SCALE GENOMIC DNA]</scope>
    <source>
        <strain evidence="1 2">DSM 21650</strain>
    </source>
</reference>
<dbReference type="EMBL" id="FNQE01000002">
    <property type="protein sequence ID" value="SDY53684.1"/>
    <property type="molecule type" value="Genomic_DNA"/>
</dbReference>
<gene>
    <name evidence="1" type="ORF">SAMN05660462_00255</name>
</gene>
<accession>A0A1H3KPT3</accession>
<dbReference type="OrthoDB" id="2864818at2"/>
<evidence type="ECO:0000313" key="1">
    <source>
        <dbReference type="EMBL" id="SDY53684.1"/>
    </source>
</evidence>
<proteinExistence type="predicted"/>
<dbReference type="Proteomes" id="UP000198625">
    <property type="component" value="Unassembled WGS sequence"/>
</dbReference>
<dbReference type="AlphaFoldDB" id="A0A1H3KPT3"/>
<organism evidence="1 2">
    <name type="scientific">Proteiniborus ethanoligenes</name>
    <dbReference type="NCBI Taxonomy" id="415015"/>
    <lineage>
        <taxon>Bacteria</taxon>
        <taxon>Bacillati</taxon>
        <taxon>Bacillota</taxon>
        <taxon>Clostridia</taxon>
        <taxon>Eubacteriales</taxon>
        <taxon>Proteiniborus</taxon>
    </lineage>
</organism>
<sequence length="136" mass="16219">MKRLKFLILFMVVILILWKLLSKEDQNLKGFYQSEMIGNHIIQMQIREEDNSFIEWINNREVDKGTYERVDTNLYRIKSNRQNFEVELKDDNSFEIVISKLNDGKPINMKNVSTNDTPFSFGDRFDDVDKYKALLD</sequence>
<name>A0A1H3KPT3_9FIRM</name>
<protein>
    <submittedName>
        <fullName evidence="1">Uncharacterized protein</fullName>
    </submittedName>
</protein>
<keyword evidence="2" id="KW-1185">Reference proteome</keyword>